<gene>
    <name evidence="9" type="ordered locus">Cyan7822_5865</name>
</gene>
<dbReference type="InterPro" id="IPR005891">
    <property type="entry name" value="DevC"/>
</dbReference>
<evidence type="ECO:0000256" key="5">
    <source>
        <dbReference type="ARBA" id="ARBA00022989"/>
    </source>
</evidence>
<feature type="transmembrane region" description="Helical" evidence="7">
    <location>
        <begin position="353"/>
        <end position="372"/>
    </location>
</feature>
<feature type="transmembrane region" description="Helical" evidence="7">
    <location>
        <begin position="260"/>
        <end position="285"/>
    </location>
</feature>
<evidence type="ECO:0000256" key="1">
    <source>
        <dbReference type="ARBA" id="ARBA00004651"/>
    </source>
</evidence>
<keyword evidence="9" id="KW-0614">Plasmid</keyword>
<keyword evidence="10" id="KW-1185">Reference proteome</keyword>
<feature type="transmembrane region" description="Helical" evidence="7">
    <location>
        <begin position="305"/>
        <end position="332"/>
    </location>
</feature>
<name>E0UL89_GLOV7</name>
<dbReference type="Pfam" id="PF02687">
    <property type="entry name" value="FtsX"/>
    <property type="match status" value="1"/>
</dbReference>
<dbReference type="InterPro" id="IPR003838">
    <property type="entry name" value="ABC3_permease_C"/>
</dbReference>
<dbReference type="PANTHER" id="PTHR43738">
    <property type="entry name" value="ABC TRANSPORTER, MEMBRANE PROTEIN"/>
    <property type="match status" value="1"/>
</dbReference>
<dbReference type="HOGENOM" id="CLU_000604_8_9_3"/>
<keyword evidence="6 7" id="KW-0472">Membrane</keyword>
<feature type="transmembrane region" description="Helical" evidence="7">
    <location>
        <begin position="20"/>
        <end position="39"/>
    </location>
</feature>
<keyword evidence="4 7" id="KW-0812">Transmembrane</keyword>
<evidence type="ECO:0000256" key="4">
    <source>
        <dbReference type="ARBA" id="ARBA00022692"/>
    </source>
</evidence>
<dbReference type="AlphaFoldDB" id="E0UL89"/>
<evidence type="ECO:0000313" key="9">
    <source>
        <dbReference type="EMBL" id="ADN17719.1"/>
    </source>
</evidence>
<dbReference type="PIRSF" id="PIRSF031773">
    <property type="entry name" value="DevC"/>
    <property type="match status" value="1"/>
</dbReference>
<feature type="domain" description="ABC3 transporter permease C-terminal" evidence="8">
    <location>
        <begin position="270"/>
        <end position="380"/>
    </location>
</feature>
<dbReference type="RefSeq" id="WP_013334469.1">
    <property type="nucleotide sequence ID" value="NC_014533.1"/>
</dbReference>
<keyword evidence="5 7" id="KW-1133">Transmembrane helix</keyword>
<keyword evidence="2" id="KW-0813">Transport</keyword>
<evidence type="ECO:0000313" key="10">
    <source>
        <dbReference type="Proteomes" id="UP000008206"/>
    </source>
</evidence>
<dbReference type="PANTHER" id="PTHR43738:SF1">
    <property type="entry name" value="HEMIN TRANSPORT SYSTEM PERMEASE PROTEIN HRTB-RELATED"/>
    <property type="match status" value="1"/>
</dbReference>
<dbReference type="OrthoDB" id="180999at2"/>
<geneLocation type="plasmid" evidence="9 10">
    <name>Cy782201</name>
</geneLocation>
<evidence type="ECO:0000259" key="8">
    <source>
        <dbReference type="Pfam" id="PF02687"/>
    </source>
</evidence>
<dbReference type="NCBIfam" id="TIGR01185">
    <property type="entry name" value="devC"/>
    <property type="match status" value="1"/>
</dbReference>
<dbReference type="KEGG" id="cyj:Cyan7822_5865"/>
<organism evidence="9 10">
    <name type="scientific">Gloeothece verrucosa (strain PCC 7822)</name>
    <name type="common">Cyanothece sp. (strain PCC 7822)</name>
    <dbReference type="NCBI Taxonomy" id="497965"/>
    <lineage>
        <taxon>Bacteria</taxon>
        <taxon>Bacillati</taxon>
        <taxon>Cyanobacteriota</taxon>
        <taxon>Cyanophyceae</taxon>
        <taxon>Oscillatoriophycideae</taxon>
        <taxon>Chroococcales</taxon>
        <taxon>Aphanothecaceae</taxon>
        <taxon>Gloeothece</taxon>
        <taxon>Gloeothece verrucosa</taxon>
    </lineage>
</organism>
<sequence>MFFDIPLAWRQLIREKSRMMVVLTGITFADILMFMQLGFQSALYDSAARIHHSVNADLVMISSRSKSLSYMRAFPRRRLYQALSFDGVQSVTPIYVGYRDWKNPKTSDFRTIFIYGFEPVKPFADVPGLAENIDKIRIKDKILFDQASRLEYGDIVNQFQTNQIVTTELGNKKIDVVGLFTLGPTFSADGNIITSDSTFLHLFPDRQAEQINIGLIQIKPNADIKQVAENLKQQLPNDIIIYNKQEFVEFEKRYWQTSTAIGFIFALSMSMGFIVGTVIVYQILYTDVSEHLSEYATLIAMGYKYSYLLIVIFQESIILSVLGYMPSLLIAINLYSLTKSATFLPMLMTSDKIILVFILTVIMCSISGLLAMRKLLQADPADIF</sequence>
<dbReference type="Proteomes" id="UP000008206">
    <property type="component" value="Plasmid Cy782201"/>
</dbReference>
<dbReference type="GO" id="GO:0005886">
    <property type="term" value="C:plasma membrane"/>
    <property type="evidence" value="ECO:0007669"/>
    <property type="project" value="UniProtKB-SubCell"/>
</dbReference>
<accession>E0UL89</accession>
<dbReference type="InterPro" id="IPR051125">
    <property type="entry name" value="ABC-4/HrtB_transporter"/>
</dbReference>
<evidence type="ECO:0000256" key="6">
    <source>
        <dbReference type="ARBA" id="ARBA00023136"/>
    </source>
</evidence>
<evidence type="ECO:0000256" key="2">
    <source>
        <dbReference type="ARBA" id="ARBA00022448"/>
    </source>
</evidence>
<evidence type="ECO:0000256" key="7">
    <source>
        <dbReference type="SAM" id="Phobius"/>
    </source>
</evidence>
<evidence type="ECO:0000256" key="3">
    <source>
        <dbReference type="ARBA" id="ARBA00022475"/>
    </source>
</evidence>
<keyword evidence="3" id="KW-1003">Cell membrane</keyword>
<proteinExistence type="predicted"/>
<dbReference type="EMBL" id="CP002199">
    <property type="protein sequence ID" value="ADN17719.1"/>
    <property type="molecule type" value="Genomic_DNA"/>
</dbReference>
<reference evidence="10" key="1">
    <citation type="journal article" date="2011" name="MBio">
        <title>Novel metabolic attributes of the genus Cyanothece, comprising a group of unicellular nitrogen-fixing Cyanobacteria.</title>
        <authorList>
            <person name="Bandyopadhyay A."/>
            <person name="Elvitigala T."/>
            <person name="Welsh E."/>
            <person name="Stockel J."/>
            <person name="Liberton M."/>
            <person name="Min H."/>
            <person name="Sherman L.A."/>
            <person name="Pakrasi H.B."/>
        </authorList>
    </citation>
    <scope>NUCLEOTIDE SEQUENCE [LARGE SCALE GENOMIC DNA]</scope>
    <source>
        <strain evidence="10">PCC 7822</strain>
        <plasmid evidence="10">Cy782201</plasmid>
    </source>
</reference>
<protein>
    <submittedName>
        <fullName evidence="9">DevC protein</fullName>
    </submittedName>
</protein>
<comment type="subcellular location">
    <subcellularLocation>
        <location evidence="1">Cell membrane</location>
        <topology evidence="1">Multi-pass membrane protein</topology>
    </subcellularLocation>
</comment>